<reference evidence="5 6" key="1">
    <citation type="submission" date="2019-03" db="EMBL/GenBank/DDBJ databases">
        <title>Sequencing 25 genomes of Wallemia mellicola.</title>
        <authorList>
            <person name="Gostincar C."/>
        </authorList>
    </citation>
    <scope>NUCLEOTIDE SEQUENCE [LARGE SCALE GENOMIC DNA]</scope>
    <source>
        <strain evidence="4 6">EXF-757</strain>
        <strain evidence="3 5">EXF-8738</strain>
    </source>
</reference>
<keyword evidence="2" id="KW-0472">Membrane</keyword>
<organism evidence="4 6">
    <name type="scientific">Wallemia mellicola</name>
    <dbReference type="NCBI Taxonomy" id="1708541"/>
    <lineage>
        <taxon>Eukaryota</taxon>
        <taxon>Fungi</taxon>
        <taxon>Dikarya</taxon>
        <taxon>Basidiomycota</taxon>
        <taxon>Wallemiomycotina</taxon>
        <taxon>Wallemiomycetes</taxon>
        <taxon>Wallemiales</taxon>
        <taxon>Wallemiaceae</taxon>
        <taxon>Wallemia</taxon>
    </lineage>
</organism>
<proteinExistence type="predicted"/>
<gene>
    <name evidence="4" type="ORF">E3Q01_03377</name>
    <name evidence="3" type="ORF">E3Q10_03447</name>
</gene>
<protein>
    <submittedName>
        <fullName evidence="4">Uncharacterized protein</fullName>
    </submittedName>
</protein>
<accession>A0A4T0PEU2</accession>
<dbReference type="EMBL" id="SPRX01000048">
    <property type="protein sequence ID" value="TIC63382.1"/>
    <property type="molecule type" value="Genomic_DNA"/>
</dbReference>
<keyword evidence="2" id="KW-0812">Transmembrane</keyword>
<dbReference type="AlphaFoldDB" id="A0A4T0PEU2"/>
<sequence>MVQDKVAKRSLDKSTESDKRSKEGKEDKIGMCKTLLVITMVPFFAITIGVSAYVVLKVVMTVLSDGLEHVK</sequence>
<evidence type="ECO:0000313" key="4">
    <source>
        <dbReference type="EMBL" id="TIC63382.1"/>
    </source>
</evidence>
<evidence type="ECO:0000313" key="5">
    <source>
        <dbReference type="Proteomes" id="UP000305647"/>
    </source>
</evidence>
<dbReference type="Proteomes" id="UP000305647">
    <property type="component" value="Unassembled WGS sequence"/>
</dbReference>
<feature type="transmembrane region" description="Helical" evidence="2">
    <location>
        <begin position="35"/>
        <end position="56"/>
    </location>
</feature>
<keyword evidence="2" id="KW-1133">Transmembrane helix</keyword>
<dbReference type="EMBL" id="SPRO01000047">
    <property type="protein sequence ID" value="TIC27988.1"/>
    <property type="molecule type" value="Genomic_DNA"/>
</dbReference>
<evidence type="ECO:0000256" key="1">
    <source>
        <dbReference type="SAM" id="MobiDB-lite"/>
    </source>
</evidence>
<feature type="region of interest" description="Disordered" evidence="1">
    <location>
        <begin position="1"/>
        <end position="26"/>
    </location>
</feature>
<evidence type="ECO:0000313" key="6">
    <source>
        <dbReference type="Proteomes" id="UP000310708"/>
    </source>
</evidence>
<dbReference type="Proteomes" id="UP000310708">
    <property type="component" value="Unassembled WGS sequence"/>
</dbReference>
<name>A0A4T0PEU2_9BASI</name>
<evidence type="ECO:0000313" key="3">
    <source>
        <dbReference type="EMBL" id="TIC27988.1"/>
    </source>
</evidence>
<comment type="caution">
    <text evidence="4">The sequence shown here is derived from an EMBL/GenBank/DDBJ whole genome shotgun (WGS) entry which is preliminary data.</text>
</comment>
<evidence type="ECO:0000256" key="2">
    <source>
        <dbReference type="SAM" id="Phobius"/>
    </source>
</evidence>